<evidence type="ECO:0000256" key="7">
    <source>
        <dbReference type="ARBA" id="ARBA00041129"/>
    </source>
</evidence>
<proteinExistence type="inferred from homology"/>
<feature type="binding site" evidence="11">
    <location>
        <position position="50"/>
    </location>
    <ligand>
        <name>S-adenosyl-L-methionine</name>
        <dbReference type="ChEBI" id="CHEBI:59789"/>
    </ligand>
</feature>
<dbReference type="SUPFAM" id="SSF53335">
    <property type="entry name" value="S-adenosyl-L-methionine-dependent methyltransferases"/>
    <property type="match status" value="1"/>
</dbReference>
<dbReference type="Proteomes" id="UP001157167">
    <property type="component" value="Unassembled WGS sequence"/>
</dbReference>
<accession>A0ABQ6F9J0</accession>
<keyword evidence="11" id="KW-0963">Cytoplasm</keyword>
<evidence type="ECO:0000256" key="11">
    <source>
        <dbReference type="HAMAP-Rule" id="MF_01547"/>
    </source>
</evidence>
<evidence type="ECO:0000256" key="6">
    <source>
        <dbReference type="ARBA" id="ARBA00038861"/>
    </source>
</evidence>
<evidence type="ECO:0000256" key="8">
    <source>
        <dbReference type="ARBA" id="ARBA00041995"/>
    </source>
</evidence>
<comment type="similarity">
    <text evidence="11">Belongs to the class I-like SAM-binding methyltransferase superfamily. RNA methyltransferase RlmE family.</text>
</comment>
<comment type="function">
    <text evidence="5 11">Specifically methylates the uridine in position 2552 of 23S rRNA at the 2'-O position of the ribose in the fully assembled 50S ribosomal subunit.</text>
</comment>
<feature type="active site" description="Proton acceptor" evidence="11">
    <location>
        <position position="151"/>
    </location>
</feature>
<comment type="subcellular location">
    <subcellularLocation>
        <location evidence="11">Cytoplasm</location>
    </subcellularLocation>
</comment>
<dbReference type="PANTHER" id="PTHR10920">
    <property type="entry name" value="RIBOSOMAL RNA METHYLTRANSFERASE"/>
    <property type="match status" value="1"/>
</dbReference>
<evidence type="ECO:0000259" key="12">
    <source>
        <dbReference type="Pfam" id="PF01728"/>
    </source>
</evidence>
<feature type="binding site" evidence="11">
    <location>
        <position position="111"/>
    </location>
    <ligand>
        <name>S-adenosyl-L-methionine</name>
        <dbReference type="ChEBI" id="CHEBI:59789"/>
    </ligand>
</feature>
<reference evidence="14" key="1">
    <citation type="journal article" date="2019" name="Int. J. Syst. Evol. Microbiol.">
        <title>The Global Catalogue of Microorganisms (GCM) 10K type strain sequencing project: providing services to taxonomists for standard genome sequencing and annotation.</title>
        <authorList>
            <consortium name="The Broad Institute Genomics Platform"/>
            <consortium name="The Broad Institute Genome Sequencing Center for Infectious Disease"/>
            <person name="Wu L."/>
            <person name="Ma J."/>
        </authorList>
    </citation>
    <scope>NUCLEOTIDE SEQUENCE [LARGE SCALE GENOMIC DNA]</scope>
    <source>
        <strain evidence="14">NBRC 102407</strain>
    </source>
</reference>
<keyword evidence="14" id="KW-1185">Reference proteome</keyword>
<feature type="binding site" evidence="11">
    <location>
        <position position="86"/>
    </location>
    <ligand>
        <name>S-adenosyl-L-methionine</name>
        <dbReference type="ChEBI" id="CHEBI:59789"/>
    </ligand>
</feature>
<gene>
    <name evidence="11 13" type="primary">rlmE</name>
    <name evidence="11" type="synonym">ftsJ</name>
    <name evidence="11" type="synonym">rrmJ</name>
    <name evidence="13" type="ORF">GCM10007933_13640</name>
</gene>
<evidence type="ECO:0000256" key="4">
    <source>
        <dbReference type="ARBA" id="ARBA00022691"/>
    </source>
</evidence>
<evidence type="ECO:0000313" key="13">
    <source>
        <dbReference type="EMBL" id="GLT21909.1"/>
    </source>
</evidence>
<evidence type="ECO:0000313" key="14">
    <source>
        <dbReference type="Proteomes" id="UP001157167"/>
    </source>
</evidence>
<keyword evidence="4 11" id="KW-0949">S-adenosyl-L-methionine</keyword>
<evidence type="ECO:0000256" key="5">
    <source>
        <dbReference type="ARBA" id="ARBA00037569"/>
    </source>
</evidence>
<dbReference type="HAMAP" id="MF_01547">
    <property type="entry name" value="RNA_methyltr_E"/>
    <property type="match status" value="1"/>
</dbReference>
<comment type="caution">
    <text evidence="13">The sequence shown here is derived from an EMBL/GenBank/DDBJ whole genome shotgun (WGS) entry which is preliminary data.</text>
</comment>
<dbReference type="PIRSF" id="PIRSF005461">
    <property type="entry name" value="23S_rRNA_mtase"/>
    <property type="match status" value="1"/>
</dbReference>
<feature type="domain" description="Ribosomal RNA methyltransferase FtsJ" evidence="12">
    <location>
        <begin position="18"/>
        <end position="193"/>
    </location>
</feature>
<dbReference type="InterPro" id="IPR029063">
    <property type="entry name" value="SAM-dependent_MTases_sf"/>
</dbReference>
<comment type="catalytic activity">
    <reaction evidence="10 11">
        <text>uridine(2552) in 23S rRNA + S-adenosyl-L-methionine = 2'-O-methyluridine(2552) in 23S rRNA + S-adenosyl-L-homocysteine + H(+)</text>
        <dbReference type="Rhea" id="RHEA:42720"/>
        <dbReference type="Rhea" id="RHEA-COMP:10202"/>
        <dbReference type="Rhea" id="RHEA-COMP:10203"/>
        <dbReference type="ChEBI" id="CHEBI:15378"/>
        <dbReference type="ChEBI" id="CHEBI:57856"/>
        <dbReference type="ChEBI" id="CHEBI:59789"/>
        <dbReference type="ChEBI" id="CHEBI:65315"/>
        <dbReference type="ChEBI" id="CHEBI:74478"/>
        <dbReference type="EC" id="2.1.1.166"/>
    </reaction>
</comment>
<evidence type="ECO:0000256" key="2">
    <source>
        <dbReference type="ARBA" id="ARBA00022603"/>
    </source>
</evidence>
<sequence length="196" mass="21913">MTEHVNDPFVQRAKTEGYRARAAYKLMEIDDKDKLIRPGMVVVDLGAAPGSWSQVAINRVGDNGRVFALDLLPMEPIHRVQFMQGDFHDEEFVQRFEALLEGRTVDLVMSDIAPNISGIPTSDQARSIYLAELALDFASQHLAPGGRFLVKVFQGQGFDEFRKQMEGVFRSVAVRKPQASRGRSSEVYLLGSGKRN</sequence>
<evidence type="ECO:0000256" key="10">
    <source>
        <dbReference type="ARBA" id="ARBA00048970"/>
    </source>
</evidence>
<feature type="binding site" evidence="11">
    <location>
        <position position="52"/>
    </location>
    <ligand>
        <name>S-adenosyl-L-methionine</name>
        <dbReference type="ChEBI" id="CHEBI:59789"/>
    </ligand>
</feature>
<keyword evidence="3 11" id="KW-0808">Transferase</keyword>
<dbReference type="InterPro" id="IPR002877">
    <property type="entry name" value="RNA_MeTrfase_FtsJ_dom"/>
</dbReference>
<name>A0ABQ6F9J0_9RHOO</name>
<dbReference type="GO" id="GO:0032259">
    <property type="term" value="P:methylation"/>
    <property type="evidence" value="ECO:0007669"/>
    <property type="project" value="UniProtKB-KW"/>
</dbReference>
<feature type="binding site" evidence="11">
    <location>
        <position position="70"/>
    </location>
    <ligand>
        <name>S-adenosyl-L-methionine</name>
        <dbReference type="ChEBI" id="CHEBI:59789"/>
    </ligand>
</feature>
<organism evidence="13 14">
    <name type="scientific">Zoogloea oryzae</name>
    <dbReference type="NCBI Taxonomy" id="310767"/>
    <lineage>
        <taxon>Bacteria</taxon>
        <taxon>Pseudomonadati</taxon>
        <taxon>Pseudomonadota</taxon>
        <taxon>Betaproteobacteria</taxon>
        <taxon>Rhodocyclales</taxon>
        <taxon>Zoogloeaceae</taxon>
        <taxon>Zoogloea</taxon>
    </lineage>
</organism>
<dbReference type="EMBL" id="BSPX01000015">
    <property type="protein sequence ID" value="GLT21909.1"/>
    <property type="molecule type" value="Genomic_DNA"/>
</dbReference>
<protein>
    <recommendedName>
        <fullName evidence="7 11">Ribosomal RNA large subunit methyltransferase E</fullName>
        <ecNumber evidence="6 11">2.1.1.166</ecNumber>
    </recommendedName>
    <alternativeName>
        <fullName evidence="9 11">23S rRNA Um2552 methyltransferase</fullName>
    </alternativeName>
    <alternativeName>
        <fullName evidence="8 11">rRNA (uridine-2'-O-)-methyltransferase</fullName>
    </alternativeName>
</protein>
<dbReference type="InterPro" id="IPR050082">
    <property type="entry name" value="RNA_methyltr_RlmE"/>
</dbReference>
<dbReference type="InterPro" id="IPR015507">
    <property type="entry name" value="rRNA-MeTfrase_E"/>
</dbReference>
<dbReference type="GO" id="GO:0008168">
    <property type="term" value="F:methyltransferase activity"/>
    <property type="evidence" value="ECO:0007669"/>
    <property type="project" value="UniProtKB-KW"/>
</dbReference>
<dbReference type="Gene3D" id="3.40.50.150">
    <property type="entry name" value="Vaccinia Virus protein VP39"/>
    <property type="match status" value="1"/>
</dbReference>
<evidence type="ECO:0000256" key="9">
    <source>
        <dbReference type="ARBA" id="ARBA00042745"/>
    </source>
</evidence>
<dbReference type="Pfam" id="PF01728">
    <property type="entry name" value="FtsJ"/>
    <property type="match status" value="1"/>
</dbReference>
<keyword evidence="2 11" id="KW-0489">Methyltransferase</keyword>
<dbReference type="EC" id="2.1.1.166" evidence="6 11"/>
<keyword evidence="1 11" id="KW-0698">rRNA processing</keyword>
<evidence type="ECO:0000256" key="3">
    <source>
        <dbReference type="ARBA" id="ARBA00022679"/>
    </source>
</evidence>
<dbReference type="PANTHER" id="PTHR10920:SF18">
    <property type="entry name" value="RRNA METHYLTRANSFERASE 2, MITOCHONDRIAL"/>
    <property type="match status" value="1"/>
</dbReference>
<evidence type="ECO:0000256" key="1">
    <source>
        <dbReference type="ARBA" id="ARBA00022552"/>
    </source>
</evidence>